<sequence length="686" mass="82243">MKANEKYMIRFLESSDTNFVIPVYQRNYDWQKEQCKQLYDDLVNMIKNNYRTHFFGTIVSIYNDNARTREYLIIDGQQRTTTISLLLLAIYDLLNKGRLRSNTIIKEKILNQYLINQYCNDECKIKLKPIKEDRTAFESLFKKDELFEESNIILNYRYFYERIINGEITIDELYSAIERLMIVEIELKNGEDDPQLIFESLNSTGLDLTDADKVRNFILMNQTSKKQEELYNNYWNKVEKNTNYQVTQFIRYYLTMKENKIPNINKIYINFKRYVEESKIDIETCLKDMLKFSVYYKSLISNNTRIKEVDEIIKHINKLEVTVSYPFLLEVFDDYHNNIISKDNLLDILKVIESYIFRRIICKAPTNALNKVFMNLSKEIKKIPNYTEQYVNVFKYVLTNKKSSQRFPNEEEFKLNFVECDIYSWKSKNKIYLLEKLENYDNNEKVDIENLINDKKLSIEHIMPQTLSIAWKTSLGENYNELHTKYIGTIGNLTLTGYNSSLSNKSFIEKRDMEKGFKDSRLKLNKYLTEIDYWNEDTIKVRAKQLFKIASQIWEYPIIDYSLEDENNNIFSLDDDDDFTNSKVERFTFREDSVKVKNWTELYENICSLLYEINPIPFIRLTKKEFNQEYLNKRFSNEDNDLRKAFKVANDVFIEKNLNTEAKLQTLRIIFDEYGIHYSELLFNIK</sequence>
<dbReference type="Pfam" id="PF03235">
    <property type="entry name" value="GmrSD_N"/>
    <property type="match status" value="1"/>
</dbReference>
<dbReference type="Pfam" id="PF07510">
    <property type="entry name" value="GmrSD_C"/>
    <property type="match status" value="1"/>
</dbReference>
<feature type="domain" description="GmrSD restriction endonucleases N-terminal" evidence="1">
    <location>
        <begin position="11"/>
        <end position="218"/>
    </location>
</feature>
<dbReference type="PANTHER" id="PTHR35149">
    <property type="entry name" value="SLL5132 PROTEIN"/>
    <property type="match status" value="1"/>
</dbReference>
<name>A0ABU0JT75_HATLI</name>
<feature type="domain" description="GmrSD restriction endonucleases C-terminal" evidence="2">
    <location>
        <begin position="408"/>
        <end position="548"/>
    </location>
</feature>
<evidence type="ECO:0000259" key="1">
    <source>
        <dbReference type="Pfam" id="PF03235"/>
    </source>
</evidence>
<keyword evidence="4" id="KW-1185">Reference proteome</keyword>
<dbReference type="Proteomes" id="UP001224418">
    <property type="component" value="Unassembled WGS sequence"/>
</dbReference>
<proteinExistence type="predicted"/>
<evidence type="ECO:0000313" key="4">
    <source>
        <dbReference type="Proteomes" id="UP001224418"/>
    </source>
</evidence>
<protein>
    <submittedName>
        <fullName evidence="3">Uncharacterized protein with ParB-like and HNH nuclease domain</fullName>
    </submittedName>
</protein>
<accession>A0ABU0JT75</accession>
<evidence type="ECO:0000259" key="2">
    <source>
        <dbReference type="Pfam" id="PF07510"/>
    </source>
</evidence>
<comment type="caution">
    <text evidence="3">The sequence shown here is derived from an EMBL/GenBank/DDBJ whole genome shotgun (WGS) entry which is preliminary data.</text>
</comment>
<dbReference type="RefSeq" id="WP_307356208.1">
    <property type="nucleotide sequence ID" value="NZ_BAAACJ010000013.1"/>
</dbReference>
<gene>
    <name evidence="3" type="ORF">QOZ93_002053</name>
</gene>
<reference evidence="3 4" key="1">
    <citation type="submission" date="2023-07" db="EMBL/GenBank/DDBJ databases">
        <title>Genomic Encyclopedia of Type Strains, Phase IV (KMG-IV): sequencing the most valuable type-strain genomes for metagenomic binning, comparative biology and taxonomic classification.</title>
        <authorList>
            <person name="Goeker M."/>
        </authorList>
    </citation>
    <scope>NUCLEOTIDE SEQUENCE [LARGE SCALE GENOMIC DNA]</scope>
    <source>
        <strain evidence="3 4">DSM 1400</strain>
    </source>
</reference>
<dbReference type="InterPro" id="IPR004919">
    <property type="entry name" value="GmrSD_N"/>
</dbReference>
<dbReference type="EMBL" id="JAUSWN010000017">
    <property type="protein sequence ID" value="MDQ0480305.1"/>
    <property type="molecule type" value="Genomic_DNA"/>
</dbReference>
<organism evidence="3 4">
    <name type="scientific">Hathewaya limosa</name>
    <name type="common">Clostridium limosum</name>
    <dbReference type="NCBI Taxonomy" id="1536"/>
    <lineage>
        <taxon>Bacteria</taxon>
        <taxon>Bacillati</taxon>
        <taxon>Bacillota</taxon>
        <taxon>Clostridia</taxon>
        <taxon>Eubacteriales</taxon>
        <taxon>Clostridiaceae</taxon>
        <taxon>Hathewaya</taxon>
    </lineage>
</organism>
<dbReference type="PANTHER" id="PTHR35149:SF2">
    <property type="entry name" value="DUF262 DOMAIN-CONTAINING PROTEIN"/>
    <property type="match status" value="1"/>
</dbReference>
<evidence type="ECO:0000313" key="3">
    <source>
        <dbReference type="EMBL" id="MDQ0480305.1"/>
    </source>
</evidence>
<dbReference type="InterPro" id="IPR011089">
    <property type="entry name" value="GmrSD_C"/>
</dbReference>